<dbReference type="Gene3D" id="3.10.10.10">
    <property type="entry name" value="HIV Type 1 Reverse Transcriptase, subunit A, domain 1"/>
    <property type="match status" value="1"/>
</dbReference>
<feature type="domain" description="Reverse transcriptase" evidence="7">
    <location>
        <begin position="39"/>
        <end position="154"/>
    </location>
</feature>
<keyword evidence="5" id="KW-0378">Hydrolase</keyword>
<dbReference type="CDD" id="cd01647">
    <property type="entry name" value="RT_LTR"/>
    <property type="match status" value="1"/>
</dbReference>
<keyword evidence="3" id="KW-0540">Nuclease</keyword>
<evidence type="ECO:0000259" key="7">
    <source>
        <dbReference type="Pfam" id="PF00078"/>
    </source>
</evidence>
<evidence type="ECO:0000256" key="5">
    <source>
        <dbReference type="ARBA" id="ARBA00022801"/>
    </source>
</evidence>
<dbReference type="Proteomes" id="UP000187455">
    <property type="component" value="Unassembled WGS sequence"/>
</dbReference>
<keyword evidence="1" id="KW-0808">Transferase</keyword>
<evidence type="ECO:0000313" key="10">
    <source>
        <dbReference type="Proteomes" id="UP000187455"/>
    </source>
</evidence>
<dbReference type="InterPro" id="IPR041373">
    <property type="entry name" value="RT_RNaseH"/>
</dbReference>
<evidence type="ECO:0000256" key="6">
    <source>
        <dbReference type="ARBA" id="ARBA00022918"/>
    </source>
</evidence>
<dbReference type="Gene3D" id="3.30.70.270">
    <property type="match status" value="1"/>
</dbReference>
<evidence type="ECO:0000256" key="4">
    <source>
        <dbReference type="ARBA" id="ARBA00022759"/>
    </source>
</evidence>
<dbReference type="InterPro" id="IPR043128">
    <property type="entry name" value="Rev_trsase/Diguanyl_cyclase"/>
</dbReference>
<dbReference type="GO" id="GO:0004519">
    <property type="term" value="F:endonuclease activity"/>
    <property type="evidence" value="ECO:0007669"/>
    <property type="project" value="UniProtKB-KW"/>
</dbReference>
<evidence type="ECO:0000256" key="2">
    <source>
        <dbReference type="ARBA" id="ARBA00022695"/>
    </source>
</evidence>
<gene>
    <name evidence="9" type="ORF">AYI68_g7663</name>
</gene>
<dbReference type="PANTHER" id="PTHR37984">
    <property type="entry name" value="PROTEIN CBG26694"/>
    <property type="match status" value="1"/>
</dbReference>
<feature type="domain" description="Reverse transcriptase RNase H-like" evidence="8">
    <location>
        <begin position="156"/>
        <end position="220"/>
    </location>
</feature>
<comment type="caution">
    <text evidence="9">The sequence shown here is derived from an EMBL/GenBank/DDBJ whole genome shotgun (WGS) entry which is preliminary data.</text>
</comment>
<dbReference type="STRING" id="133383.A0A1R0GN32"/>
<dbReference type="InterPro" id="IPR000477">
    <property type="entry name" value="RT_dom"/>
</dbReference>
<accession>A0A1R0GN32</accession>
<keyword evidence="4" id="KW-0255">Endonuclease</keyword>
<dbReference type="OrthoDB" id="5588148at2759"/>
<reference evidence="9 10" key="1">
    <citation type="journal article" date="2016" name="Mol. Biol. Evol.">
        <title>Genome-Wide Survey of Gut Fungi (Harpellales) Reveals the First Horizontally Transferred Ubiquitin Gene from a Mosquito Host.</title>
        <authorList>
            <person name="Wang Y."/>
            <person name="White M.M."/>
            <person name="Kvist S."/>
            <person name="Moncalvo J.M."/>
        </authorList>
    </citation>
    <scope>NUCLEOTIDE SEQUENCE [LARGE SCALE GENOMIC DNA]</scope>
    <source>
        <strain evidence="9 10">ALG-7-W6</strain>
    </source>
</reference>
<keyword evidence="6" id="KW-0695">RNA-directed DNA polymerase</keyword>
<organism evidence="9 10">
    <name type="scientific">Smittium mucronatum</name>
    <dbReference type="NCBI Taxonomy" id="133383"/>
    <lineage>
        <taxon>Eukaryota</taxon>
        <taxon>Fungi</taxon>
        <taxon>Fungi incertae sedis</taxon>
        <taxon>Zoopagomycota</taxon>
        <taxon>Kickxellomycotina</taxon>
        <taxon>Harpellomycetes</taxon>
        <taxon>Harpellales</taxon>
        <taxon>Legeriomycetaceae</taxon>
        <taxon>Smittium</taxon>
    </lineage>
</organism>
<dbReference type="PANTHER" id="PTHR37984:SF5">
    <property type="entry name" value="PROTEIN NYNRIN-LIKE"/>
    <property type="match status" value="1"/>
</dbReference>
<dbReference type="GO" id="GO:0016787">
    <property type="term" value="F:hydrolase activity"/>
    <property type="evidence" value="ECO:0007669"/>
    <property type="project" value="UniProtKB-KW"/>
</dbReference>
<evidence type="ECO:0000259" key="8">
    <source>
        <dbReference type="Pfam" id="PF17917"/>
    </source>
</evidence>
<keyword evidence="10" id="KW-1185">Reference proteome</keyword>
<dbReference type="AlphaFoldDB" id="A0A1R0GN32"/>
<dbReference type="InterPro" id="IPR043502">
    <property type="entry name" value="DNA/RNA_pol_sf"/>
</dbReference>
<dbReference type="InterPro" id="IPR050951">
    <property type="entry name" value="Retrovirus_Pol_polyprotein"/>
</dbReference>
<evidence type="ECO:0000256" key="3">
    <source>
        <dbReference type="ARBA" id="ARBA00022722"/>
    </source>
</evidence>
<dbReference type="GO" id="GO:0003964">
    <property type="term" value="F:RNA-directed DNA polymerase activity"/>
    <property type="evidence" value="ECO:0007669"/>
    <property type="project" value="UniProtKB-KW"/>
</dbReference>
<keyword evidence="2" id="KW-0548">Nucleotidyltransferase</keyword>
<dbReference type="Pfam" id="PF00078">
    <property type="entry name" value="RVT_1"/>
    <property type="match status" value="1"/>
</dbReference>
<protein>
    <submittedName>
        <fullName evidence="9">Retrovirus-related Pol polyprotein from transposon 297</fullName>
    </submittedName>
</protein>
<dbReference type="SUPFAM" id="SSF56672">
    <property type="entry name" value="DNA/RNA polymerases"/>
    <property type="match status" value="1"/>
</dbReference>
<proteinExistence type="predicted"/>
<sequence>MQRYSSEETRVLQEHLKELYQAVYARQSTSPCSANPLIVPKVDGTPRVVINFRLLNKITIRDEYPFPRIDIILNQLFGCRIHSKLDVFKPFHQIPLHSASVEVSDLSTPEGRHELLIILQGMSNSPAMFQKKIDRTLSEMIDSGYCAAFADDILHKPAESNYCSRDKKALAVVYGFRKFHNYFYETCTELHTDHRALITSLKNQDTRDRISRLKSELQTYNFEIKHLKGFVNELTDALSREFAGEKFYKNKLLLPIRGTKARQHK</sequence>
<evidence type="ECO:0000313" key="9">
    <source>
        <dbReference type="EMBL" id="OLY78292.1"/>
    </source>
</evidence>
<name>A0A1R0GN32_9FUNG</name>
<evidence type="ECO:0000256" key="1">
    <source>
        <dbReference type="ARBA" id="ARBA00022679"/>
    </source>
</evidence>
<dbReference type="EMBL" id="LSSL01006779">
    <property type="protein sequence ID" value="OLY78292.1"/>
    <property type="molecule type" value="Genomic_DNA"/>
</dbReference>
<dbReference type="Pfam" id="PF17917">
    <property type="entry name" value="RT_RNaseH"/>
    <property type="match status" value="1"/>
</dbReference>